<organism evidence="3">
    <name type="scientific">marine sediment metagenome</name>
    <dbReference type="NCBI Taxonomy" id="412755"/>
    <lineage>
        <taxon>unclassified sequences</taxon>
        <taxon>metagenomes</taxon>
        <taxon>ecological metagenomes</taxon>
    </lineage>
</organism>
<feature type="domain" description="Peptidase S9 prolyl oligopeptidase catalytic" evidence="2">
    <location>
        <begin position="155"/>
        <end position="224"/>
    </location>
</feature>
<dbReference type="AlphaFoldDB" id="X1RVG7"/>
<dbReference type="InterPro" id="IPR029058">
    <property type="entry name" value="AB_hydrolase_fold"/>
</dbReference>
<dbReference type="EMBL" id="BARW01009802">
    <property type="protein sequence ID" value="GAI84668.1"/>
    <property type="molecule type" value="Genomic_DNA"/>
</dbReference>
<feature type="non-terminal residue" evidence="3">
    <location>
        <position position="224"/>
    </location>
</feature>
<comment type="caution">
    <text evidence="3">The sequence shown here is derived from an EMBL/GenBank/DDBJ whole genome shotgun (WGS) entry which is preliminary data.</text>
</comment>
<dbReference type="PANTHER" id="PTHR42776:SF27">
    <property type="entry name" value="DIPEPTIDYL PEPTIDASE FAMILY MEMBER 6"/>
    <property type="match status" value="1"/>
</dbReference>
<dbReference type="GO" id="GO:0004252">
    <property type="term" value="F:serine-type endopeptidase activity"/>
    <property type="evidence" value="ECO:0007669"/>
    <property type="project" value="TreeGrafter"/>
</dbReference>
<protein>
    <recommendedName>
        <fullName evidence="2">Peptidase S9 prolyl oligopeptidase catalytic domain-containing protein</fullName>
    </recommendedName>
</protein>
<evidence type="ECO:0000313" key="3">
    <source>
        <dbReference type="EMBL" id="GAI84668.1"/>
    </source>
</evidence>
<evidence type="ECO:0000259" key="2">
    <source>
        <dbReference type="Pfam" id="PF00326"/>
    </source>
</evidence>
<name>X1RVG7_9ZZZZ</name>
<reference evidence="3" key="1">
    <citation type="journal article" date="2014" name="Front. Microbiol.">
        <title>High frequency of phylogenetically diverse reductive dehalogenase-homologous genes in deep subseafloor sedimentary metagenomes.</title>
        <authorList>
            <person name="Kawai M."/>
            <person name="Futagami T."/>
            <person name="Toyoda A."/>
            <person name="Takaki Y."/>
            <person name="Nishi S."/>
            <person name="Hori S."/>
            <person name="Arai W."/>
            <person name="Tsubouchi T."/>
            <person name="Morono Y."/>
            <person name="Uchiyama I."/>
            <person name="Ito T."/>
            <person name="Fujiyama A."/>
            <person name="Inagaki F."/>
            <person name="Takami H."/>
        </authorList>
    </citation>
    <scope>NUCLEOTIDE SEQUENCE</scope>
    <source>
        <strain evidence="3">Expedition CK06-06</strain>
    </source>
</reference>
<dbReference type="InterPro" id="IPR011042">
    <property type="entry name" value="6-blade_b-propeller_TolB-like"/>
</dbReference>
<dbReference type="InterPro" id="IPR001375">
    <property type="entry name" value="Peptidase_S9_cat"/>
</dbReference>
<dbReference type="Gene3D" id="2.120.10.30">
    <property type="entry name" value="TolB, C-terminal domain"/>
    <property type="match status" value="1"/>
</dbReference>
<accession>X1RVG7</accession>
<evidence type="ECO:0000256" key="1">
    <source>
        <dbReference type="ARBA" id="ARBA00022801"/>
    </source>
</evidence>
<keyword evidence="1" id="KW-0378">Hydrolase</keyword>
<gene>
    <name evidence="3" type="ORF">S12H4_19573</name>
</gene>
<dbReference type="SUPFAM" id="SSF82171">
    <property type="entry name" value="DPP6 N-terminal domain-like"/>
    <property type="match status" value="1"/>
</dbReference>
<sequence length="224" mass="24734">MGIGSDLRVGSPNPGAVWSSDGTSIYFNTSDTPYLNVYKLKLGEKNPAVLVTDKTAEGFSVSDDGKIAFVAMNSTAPTELYLYDGDERKLSGFNDRVLAGLDLVEPEHFTFKNRLGRTVDGWVMKPVGWESGNSYPCVLEMHGGPRGVYGDGIFQEFQLLTAEGYAVIYTNPRGSAGYEEPYTQAVMRHYGEVDTEDFLDFTDEALKRYPWIDESRLGLTGGSY</sequence>
<dbReference type="GO" id="GO:0006508">
    <property type="term" value="P:proteolysis"/>
    <property type="evidence" value="ECO:0007669"/>
    <property type="project" value="InterPro"/>
</dbReference>
<proteinExistence type="predicted"/>
<dbReference type="PANTHER" id="PTHR42776">
    <property type="entry name" value="SERINE PEPTIDASE S9 FAMILY MEMBER"/>
    <property type="match status" value="1"/>
</dbReference>
<dbReference type="Pfam" id="PF00326">
    <property type="entry name" value="Peptidase_S9"/>
    <property type="match status" value="1"/>
</dbReference>
<dbReference type="SUPFAM" id="SSF53474">
    <property type="entry name" value="alpha/beta-Hydrolases"/>
    <property type="match status" value="1"/>
</dbReference>
<dbReference type="Gene3D" id="3.40.50.1820">
    <property type="entry name" value="alpha/beta hydrolase"/>
    <property type="match status" value="1"/>
</dbReference>